<organism evidence="1 2">
    <name type="scientific">Yasminevirus sp. GU-2018</name>
    <dbReference type="NCBI Taxonomy" id="2420051"/>
    <lineage>
        <taxon>Viruses</taxon>
        <taxon>Varidnaviria</taxon>
        <taxon>Bamfordvirae</taxon>
        <taxon>Nucleocytoviricota</taxon>
        <taxon>Megaviricetes</taxon>
        <taxon>Imitervirales</taxon>
        <taxon>Mimiviridae</taxon>
        <taxon>Klosneuvirinae</taxon>
        <taxon>Yasminevirus</taxon>
        <taxon>Yasminevirus saudimassiliense</taxon>
    </lineage>
</organism>
<sequence>MESVPVTATSELNRTVLTKKHAKQLAEIFRSGRMIPEFFEQLFVMFEKRDTQILDMIKEYEREIKSVDESQRENIVAFRTKFVTEFFVRVLESSPMRGLHKVCRVYQFTSRELSLLLKDEFAEYDSFVVIGCPESTDIDVVCFVREADVCNGHTKELSPDSVDKLRSELNTLGYSPDKGMDINCVYVDPKTRTIVASSKGGTETQNIINATWMHHKQVMTTTTSEPNSEALPYALVLHPVDDITFTHEEVHDKIRAFAKYALDYSEETCRNYQKLRQIKSDLYTAGGDSMIVFMENLMDWIVHNPAHLKEHGLTGARWNDRFKAMVMKLIQIVLVWRLRRSVYVKYDLAESVKDIFCVSPGSEDGTITGPTVGSLVSGAHWYLSRGRRGEFCESLFPILLKEYQSVVREFNSEKKFTTLTFECADLLRTHQTASLCPAMSSTMMRMFFDSPEVFTPEFESEWKSDHGNASINSQFVLKSSDEKEFYNYYSSAPSSTIDSFRKSFIFVDQRTSEWLDMLQNKFVCGSNSGTISTVTFQGNYNLIRGSVIEMMAMKLFNPEMIGLRNFKMWSLGFIVDENKHGASGFAPDAVLISSNDDLRSIELILIEIKGLKTLRHNSDYYRGLHLATSQIQSAKSILGSTETLTVRRGLILLCSVENSQFTIEAHLRDLV</sequence>
<evidence type="ECO:0000313" key="1">
    <source>
        <dbReference type="EMBL" id="VBB17693.1"/>
    </source>
</evidence>
<dbReference type="EMBL" id="UPSH01000001">
    <property type="protein sequence ID" value="VBB17693.1"/>
    <property type="molecule type" value="Genomic_DNA"/>
</dbReference>
<reference evidence="1 2" key="1">
    <citation type="submission" date="2018-10" db="EMBL/GenBank/DDBJ databases">
        <authorList>
            <consortium name="IHU Genomes"/>
        </authorList>
    </citation>
    <scope>NUCLEOTIDE SEQUENCE [LARGE SCALE GENOMIC DNA]</scope>
    <source>
        <strain evidence="1 2">A1</strain>
    </source>
</reference>
<dbReference type="Proteomes" id="UP000594342">
    <property type="component" value="Unassembled WGS sequence"/>
</dbReference>
<proteinExistence type="predicted"/>
<evidence type="ECO:0000313" key="2">
    <source>
        <dbReference type="Proteomes" id="UP000594342"/>
    </source>
</evidence>
<comment type="caution">
    <text evidence="1">The sequence shown here is derived from an EMBL/GenBank/DDBJ whole genome shotgun (WGS) entry which is preliminary data.</text>
</comment>
<protein>
    <submittedName>
        <fullName evidence="1">Uncharacterized protein</fullName>
    </submittedName>
</protein>
<gene>
    <name evidence="1" type="ORF">YASMINEVIRUS_156</name>
</gene>
<name>A0A5K0U8M5_9VIRU</name>
<keyword evidence="2" id="KW-1185">Reference proteome</keyword>
<accession>A0A5K0U8M5</accession>